<name>A0A934MD99_9RHOB</name>
<dbReference type="AlphaFoldDB" id="A0A934MD99"/>
<gene>
    <name evidence="1" type="ORF">ILP92_13000</name>
</gene>
<dbReference type="EMBL" id="JAEKPD010000013">
    <property type="protein sequence ID" value="MBJ3763668.1"/>
    <property type="molecule type" value="Genomic_DNA"/>
</dbReference>
<comment type="caution">
    <text evidence="1">The sequence shown here is derived from an EMBL/GenBank/DDBJ whole genome shotgun (WGS) entry which is preliminary data.</text>
</comment>
<protein>
    <submittedName>
        <fullName evidence="1">Uncharacterized protein</fullName>
    </submittedName>
</protein>
<evidence type="ECO:0000313" key="1">
    <source>
        <dbReference type="EMBL" id="MBJ3763668.1"/>
    </source>
</evidence>
<evidence type="ECO:0000313" key="2">
    <source>
        <dbReference type="Proteomes" id="UP000642488"/>
    </source>
</evidence>
<accession>A0A934MD99</accession>
<reference evidence="1" key="1">
    <citation type="submission" date="2020-12" db="EMBL/GenBank/DDBJ databases">
        <title>Bacterial taxonomy.</title>
        <authorList>
            <person name="Pan X."/>
        </authorList>
    </citation>
    <scope>NUCLEOTIDE SEQUENCE</scope>
    <source>
        <strain evidence="1">KCTC 52957</strain>
    </source>
</reference>
<keyword evidence="2" id="KW-1185">Reference proteome</keyword>
<organism evidence="1 2">
    <name type="scientific">Palleronia pontilimi</name>
    <dbReference type="NCBI Taxonomy" id="1964209"/>
    <lineage>
        <taxon>Bacteria</taxon>
        <taxon>Pseudomonadati</taxon>
        <taxon>Pseudomonadota</taxon>
        <taxon>Alphaproteobacteria</taxon>
        <taxon>Rhodobacterales</taxon>
        <taxon>Roseobacteraceae</taxon>
        <taxon>Palleronia</taxon>
    </lineage>
</organism>
<proteinExistence type="predicted"/>
<sequence length="54" mass="5849">MNAIVRRASERSANDARATGLTVLAHLAAAFPPDRPILYANALRKSKNVLEVFA</sequence>
<dbReference type="RefSeq" id="WP_198916843.1">
    <property type="nucleotide sequence ID" value="NZ_JAEKPD010000013.1"/>
</dbReference>
<dbReference type="Proteomes" id="UP000642488">
    <property type="component" value="Unassembled WGS sequence"/>
</dbReference>